<organism evidence="2 3">
    <name type="scientific">Mucuna pruriens</name>
    <name type="common">Velvet bean</name>
    <name type="synonym">Dolichos pruriens</name>
    <dbReference type="NCBI Taxonomy" id="157652"/>
    <lineage>
        <taxon>Eukaryota</taxon>
        <taxon>Viridiplantae</taxon>
        <taxon>Streptophyta</taxon>
        <taxon>Embryophyta</taxon>
        <taxon>Tracheophyta</taxon>
        <taxon>Spermatophyta</taxon>
        <taxon>Magnoliopsida</taxon>
        <taxon>eudicotyledons</taxon>
        <taxon>Gunneridae</taxon>
        <taxon>Pentapetalae</taxon>
        <taxon>rosids</taxon>
        <taxon>fabids</taxon>
        <taxon>Fabales</taxon>
        <taxon>Fabaceae</taxon>
        <taxon>Papilionoideae</taxon>
        <taxon>50 kb inversion clade</taxon>
        <taxon>NPAAA clade</taxon>
        <taxon>indigoferoid/millettioid clade</taxon>
        <taxon>Phaseoleae</taxon>
        <taxon>Mucuna</taxon>
    </lineage>
</organism>
<gene>
    <name evidence="2" type="ORF">CR513_16373</name>
</gene>
<comment type="caution">
    <text evidence="2">The sequence shown here is derived from an EMBL/GenBank/DDBJ whole genome shotgun (WGS) entry which is preliminary data.</text>
</comment>
<proteinExistence type="predicted"/>
<feature type="non-terminal residue" evidence="2">
    <location>
        <position position="1"/>
    </location>
</feature>
<name>A0A371HCF2_MUCPR</name>
<evidence type="ECO:0000313" key="2">
    <source>
        <dbReference type="EMBL" id="RDY00445.1"/>
    </source>
</evidence>
<accession>A0A371HCF2</accession>
<dbReference type="AlphaFoldDB" id="A0A371HCF2"/>
<dbReference type="PANTHER" id="PTHR31099:SF28">
    <property type="entry name" value="F5J5.12"/>
    <property type="match status" value="1"/>
</dbReference>
<dbReference type="EMBL" id="QJKJ01002996">
    <property type="protein sequence ID" value="RDY00445.1"/>
    <property type="molecule type" value="Genomic_DNA"/>
</dbReference>
<dbReference type="PANTHER" id="PTHR31099">
    <property type="entry name" value="OS06G0165300 PROTEIN"/>
    <property type="match status" value="1"/>
</dbReference>
<dbReference type="OrthoDB" id="1750920at2759"/>
<feature type="domain" description="Transposase (putative) gypsy type" evidence="1">
    <location>
        <begin position="9"/>
        <end position="67"/>
    </location>
</feature>
<reference evidence="2" key="1">
    <citation type="submission" date="2018-05" db="EMBL/GenBank/DDBJ databases">
        <title>Draft genome of Mucuna pruriens seed.</title>
        <authorList>
            <person name="Nnadi N.E."/>
            <person name="Vos R."/>
            <person name="Hasami M.H."/>
            <person name="Devisetty U.K."/>
            <person name="Aguiy J.C."/>
        </authorList>
    </citation>
    <scope>NUCLEOTIDE SEQUENCE [LARGE SCALE GENOMIC DNA]</scope>
    <source>
        <strain evidence="2">JCA_2017</strain>
    </source>
</reference>
<dbReference type="Pfam" id="PF04195">
    <property type="entry name" value="Transposase_28"/>
    <property type="match status" value="1"/>
</dbReference>
<protein>
    <recommendedName>
        <fullName evidence="1">Transposase (putative) gypsy type domain-containing protein</fullName>
    </recommendedName>
</protein>
<evidence type="ECO:0000313" key="3">
    <source>
        <dbReference type="Proteomes" id="UP000257109"/>
    </source>
</evidence>
<keyword evidence="3" id="KW-1185">Reference proteome</keyword>
<dbReference type="Proteomes" id="UP000257109">
    <property type="component" value="Unassembled WGS sequence"/>
</dbReference>
<dbReference type="InterPro" id="IPR007321">
    <property type="entry name" value="Transposase_28"/>
</dbReference>
<sequence length="134" mass="15541">MYEIVFEDLGFSLPIDFFYAKVLQMLGKAPLQIHPNSWAILQAFEIICRALPVEPTAPLLSSFYTVRISQGATWMSLAAMHHMNLFCPYLESYKGFKTRYVKVLPDESCLARMISIQRRKLWSKRFVPARLTHP</sequence>
<evidence type="ECO:0000259" key="1">
    <source>
        <dbReference type="Pfam" id="PF04195"/>
    </source>
</evidence>